<dbReference type="PANTHER" id="PTHR42796:SF4">
    <property type="entry name" value="FUMARYLACETOACETATE HYDROLASE DOMAIN-CONTAINING PROTEIN 2A"/>
    <property type="match status" value="1"/>
</dbReference>
<evidence type="ECO:0000313" key="4">
    <source>
        <dbReference type="EMBL" id="TWB02435.1"/>
    </source>
</evidence>
<dbReference type="InterPro" id="IPR011234">
    <property type="entry name" value="Fumarylacetoacetase-like_C"/>
</dbReference>
<name>A0A560DZ97_9BRAD</name>
<dbReference type="InterPro" id="IPR036663">
    <property type="entry name" value="Fumarylacetoacetase_C_sf"/>
</dbReference>
<dbReference type="AlphaFoldDB" id="A0A560DZ97"/>
<dbReference type="RefSeq" id="WP_145662302.1">
    <property type="nucleotide sequence ID" value="NZ_VITK01000003.1"/>
</dbReference>
<dbReference type="Gene3D" id="3.90.850.10">
    <property type="entry name" value="Fumarylacetoacetase-like, C-terminal domain"/>
    <property type="match status" value="1"/>
</dbReference>
<proteinExistence type="inferred from homology"/>
<dbReference type="PANTHER" id="PTHR42796">
    <property type="entry name" value="FUMARYLACETOACETATE HYDROLASE DOMAIN-CONTAINING PROTEIN 2A-RELATED"/>
    <property type="match status" value="1"/>
</dbReference>
<feature type="domain" description="Fumarylacetoacetase-like C-terminal" evidence="3">
    <location>
        <begin position="98"/>
        <end position="326"/>
    </location>
</feature>
<dbReference type="SUPFAM" id="SSF56529">
    <property type="entry name" value="FAH"/>
    <property type="match status" value="1"/>
</dbReference>
<comment type="caution">
    <text evidence="4">The sequence shown here is derived from an EMBL/GenBank/DDBJ whole genome shotgun (WGS) entry which is preliminary data.</text>
</comment>
<reference evidence="4 5" key="1">
    <citation type="submission" date="2019-06" db="EMBL/GenBank/DDBJ databases">
        <title>Genomic Encyclopedia of Type Strains, Phase IV (KMG-V): Genome sequencing to study the core and pangenomes of soil and plant-associated prokaryotes.</title>
        <authorList>
            <person name="Whitman W."/>
        </authorList>
    </citation>
    <scope>NUCLEOTIDE SEQUENCE [LARGE SCALE GENOMIC DNA]</scope>
    <source>
        <strain evidence="4 5">BR 510</strain>
    </source>
</reference>
<comment type="similarity">
    <text evidence="1">Belongs to the FAH family.</text>
</comment>
<evidence type="ECO:0000256" key="2">
    <source>
        <dbReference type="ARBA" id="ARBA00022723"/>
    </source>
</evidence>
<dbReference type="Pfam" id="PF01557">
    <property type="entry name" value="FAA_hydrolase"/>
    <property type="match status" value="1"/>
</dbReference>
<dbReference type="EMBL" id="VITK01000003">
    <property type="protein sequence ID" value="TWB02435.1"/>
    <property type="molecule type" value="Genomic_DNA"/>
</dbReference>
<dbReference type="Proteomes" id="UP000319949">
    <property type="component" value="Unassembled WGS sequence"/>
</dbReference>
<evidence type="ECO:0000259" key="3">
    <source>
        <dbReference type="Pfam" id="PF01557"/>
    </source>
</evidence>
<protein>
    <submittedName>
        <fullName evidence="4">2-keto-4-pentenoate hydratase/2-oxohepta-3-ene-1,7-dioic acid hydratase in catechol pathway</fullName>
    </submittedName>
</protein>
<dbReference type="GO" id="GO:0003824">
    <property type="term" value="F:catalytic activity"/>
    <property type="evidence" value="ECO:0007669"/>
    <property type="project" value="InterPro"/>
</dbReference>
<dbReference type="GO" id="GO:0044281">
    <property type="term" value="P:small molecule metabolic process"/>
    <property type="evidence" value="ECO:0007669"/>
    <property type="project" value="UniProtKB-ARBA"/>
</dbReference>
<organism evidence="4 5">
    <name type="scientific">Bradyrhizobium stylosanthis</name>
    <dbReference type="NCBI Taxonomy" id="1803665"/>
    <lineage>
        <taxon>Bacteria</taxon>
        <taxon>Pseudomonadati</taxon>
        <taxon>Pseudomonadota</taxon>
        <taxon>Alphaproteobacteria</taxon>
        <taxon>Hyphomicrobiales</taxon>
        <taxon>Nitrobacteraceae</taxon>
        <taxon>Bradyrhizobium</taxon>
    </lineage>
</organism>
<accession>A0A560DZ97</accession>
<evidence type="ECO:0000313" key="5">
    <source>
        <dbReference type="Proteomes" id="UP000319949"/>
    </source>
</evidence>
<sequence length="335" mass="36801">MTRQKYAVATFRRGAETPRAGLAIGERVAALDDLVRIYPATGRERLAGKSVLELLQNWDYALEALDNLRAVVTEAIIQDHFHEFVEVVICPPVDLPHQIFCTGANYRKHVVDLTLDMGVGPEGLDAVGLRRWAENMMDERAATGEPYVFTKPVSTIAGAYDALVLPPLDEKPDWELEVGVVIGRSGRNISRTDAMSHVAGYAIVNDVTSRGLIARTDYKQLGTDWFRAKGQPGYLPFGPVLTPAQFISNPSDLHLKLSINGRVMQDEAAADMIFDISRQIEYISRYAHLMPGDLICTGSPAGNGTHYNRFLQPGDLMVGEISGLGRQAIPCVARP</sequence>
<dbReference type="OrthoDB" id="5197601at2"/>
<keyword evidence="2" id="KW-0479">Metal-binding</keyword>
<evidence type="ECO:0000256" key="1">
    <source>
        <dbReference type="ARBA" id="ARBA00010211"/>
    </source>
</evidence>
<dbReference type="GO" id="GO:0046872">
    <property type="term" value="F:metal ion binding"/>
    <property type="evidence" value="ECO:0007669"/>
    <property type="project" value="UniProtKB-KW"/>
</dbReference>
<keyword evidence="5" id="KW-1185">Reference proteome</keyword>
<gene>
    <name evidence="4" type="ORF">FBZ96_1031217</name>
</gene>
<dbReference type="InterPro" id="IPR051121">
    <property type="entry name" value="FAH"/>
</dbReference>